<sequence>MDFIHYKPGFDYYSSDQSEDERDEDLAMDYGYVLQLIDMDVYPPVPDVRMEEPTEEPVTVKTSMEEITTDLSAISIANDGKNRISTGLNRFLFS</sequence>
<name>A0A0B7N2D8_9FUNG</name>
<protein>
    <submittedName>
        <fullName evidence="1">Uncharacterized protein</fullName>
    </submittedName>
</protein>
<proteinExistence type="predicted"/>
<evidence type="ECO:0000313" key="1">
    <source>
        <dbReference type="EMBL" id="CEP12446.1"/>
    </source>
</evidence>
<reference evidence="1 2" key="1">
    <citation type="submission" date="2014-09" db="EMBL/GenBank/DDBJ databases">
        <authorList>
            <person name="Ellenberger Sabrina"/>
        </authorList>
    </citation>
    <scope>NUCLEOTIDE SEQUENCE [LARGE SCALE GENOMIC DNA]</scope>
    <source>
        <strain evidence="1 2">CBS 412.66</strain>
    </source>
</reference>
<keyword evidence="2" id="KW-1185">Reference proteome</keyword>
<organism evidence="1 2">
    <name type="scientific">Parasitella parasitica</name>
    <dbReference type="NCBI Taxonomy" id="35722"/>
    <lineage>
        <taxon>Eukaryota</taxon>
        <taxon>Fungi</taxon>
        <taxon>Fungi incertae sedis</taxon>
        <taxon>Mucoromycota</taxon>
        <taxon>Mucoromycotina</taxon>
        <taxon>Mucoromycetes</taxon>
        <taxon>Mucorales</taxon>
        <taxon>Mucorineae</taxon>
        <taxon>Mucoraceae</taxon>
        <taxon>Parasitella</taxon>
    </lineage>
</organism>
<dbReference type="AlphaFoldDB" id="A0A0B7N2D8"/>
<gene>
    <name evidence="1" type="primary">PARPA_06410.1 scaffold 22511</name>
</gene>
<accession>A0A0B7N2D8</accession>
<dbReference type="EMBL" id="LN727963">
    <property type="protein sequence ID" value="CEP12446.1"/>
    <property type="molecule type" value="Genomic_DNA"/>
</dbReference>
<dbReference type="OrthoDB" id="10404576at2759"/>
<evidence type="ECO:0000313" key="2">
    <source>
        <dbReference type="Proteomes" id="UP000054107"/>
    </source>
</evidence>
<dbReference type="Proteomes" id="UP000054107">
    <property type="component" value="Unassembled WGS sequence"/>
</dbReference>